<evidence type="ECO:0000313" key="5">
    <source>
        <dbReference type="EMBL" id="KKD38927.1"/>
    </source>
</evidence>
<dbReference type="InterPro" id="IPR034505">
    <property type="entry name" value="Coproporphyrinogen-III_oxidase"/>
</dbReference>
<sequence>MINRHISSIPKSAYLHIPFCRRRCFYCDFAVSVVGDRRRGENATWIQQYVEVLCEEITQAPVTDQPLETIFFGGGTPSLLSVSQLGQILDSLDQRLGIDSQAEISMEMDPDTFDQDHLQGFVNLGVNRVSLGVQAFQDELLKACGRSHTVADVWTAIELIHRVGVSNYSIDLISGLPDQTIELWQQSLEQVLKINPPHVSHYDLIVEPKTVFGRYYSPGESPLPSDETTATMYRLAQETLTQAGYQHYEISNYARSRMQCRHNLVYWHCLPYYGFGMGAASYLQGYRLTRPRQTQLYYQWVRSENQSSNAEWINTACDLLLERLMLGLRLAEGVSLGCLSEEFGQQTVQQILQCLYPYQQQGWVEIVAVDGNDQSRDLQGYLRLTDPNGFLFSNTILASLFSYFSDAEISLQYS</sequence>
<protein>
    <recommendedName>
        <fullName evidence="2 3">Heme chaperone HemW</fullName>
    </recommendedName>
</protein>
<dbReference type="SUPFAM" id="SSF102114">
    <property type="entry name" value="Radical SAM enzymes"/>
    <property type="match status" value="1"/>
</dbReference>
<keyword evidence="3" id="KW-0143">Chaperone</keyword>
<dbReference type="InterPro" id="IPR010723">
    <property type="entry name" value="HemN_C"/>
</dbReference>
<dbReference type="NCBIfam" id="TIGR00539">
    <property type="entry name" value="hemN_rel"/>
    <property type="match status" value="1"/>
</dbReference>
<dbReference type="GO" id="GO:0006779">
    <property type="term" value="P:porphyrin-containing compound biosynthetic process"/>
    <property type="evidence" value="ECO:0007669"/>
    <property type="project" value="InterPro"/>
</dbReference>
<evidence type="ECO:0000313" key="6">
    <source>
        <dbReference type="Proteomes" id="UP000033607"/>
    </source>
</evidence>
<dbReference type="GO" id="GO:0051539">
    <property type="term" value="F:4 iron, 4 sulfur cluster binding"/>
    <property type="evidence" value="ECO:0007669"/>
    <property type="project" value="UniProtKB-UniRule"/>
</dbReference>
<reference evidence="5 6" key="1">
    <citation type="submission" date="2015-06" db="EMBL/GenBank/DDBJ databases">
        <title>Draft genome assembly of filamentous brackish cyanobacterium Limnoraphis robusta strain CS-951.</title>
        <authorList>
            <person name="Willis A."/>
            <person name="Parks M."/>
            <person name="Burford M.A."/>
        </authorList>
    </citation>
    <scope>NUCLEOTIDE SEQUENCE [LARGE SCALE GENOMIC DNA]</scope>
    <source>
        <strain evidence="5 6">CS-951</strain>
    </source>
</reference>
<dbReference type="Pfam" id="PF04055">
    <property type="entry name" value="Radical_SAM"/>
    <property type="match status" value="1"/>
</dbReference>
<dbReference type="AlphaFoldDB" id="A0A0F5YJU0"/>
<dbReference type="SFLD" id="SFLDS00029">
    <property type="entry name" value="Radical_SAM"/>
    <property type="match status" value="2"/>
</dbReference>
<dbReference type="PROSITE" id="PS51918">
    <property type="entry name" value="RADICAL_SAM"/>
    <property type="match status" value="1"/>
</dbReference>
<keyword evidence="3" id="KW-0963">Cytoplasm</keyword>
<dbReference type="InterPro" id="IPR004559">
    <property type="entry name" value="HemW-like"/>
</dbReference>
<dbReference type="EMBL" id="LATL02000332">
    <property type="protein sequence ID" value="KKD38927.1"/>
    <property type="molecule type" value="Genomic_DNA"/>
</dbReference>
<dbReference type="PANTHER" id="PTHR13932:SF5">
    <property type="entry name" value="RADICAL S-ADENOSYL METHIONINE DOMAIN-CONTAINING PROTEIN 1, MITOCHONDRIAL"/>
    <property type="match status" value="1"/>
</dbReference>
<comment type="caution">
    <text evidence="5">The sequence shown here is derived from an EMBL/GenBank/DDBJ whole genome shotgun (WGS) entry which is preliminary data.</text>
</comment>
<dbReference type="GO" id="GO:0004109">
    <property type="term" value="F:coproporphyrinogen oxidase activity"/>
    <property type="evidence" value="ECO:0007669"/>
    <property type="project" value="InterPro"/>
</dbReference>
<comment type="function">
    <text evidence="3">Probably acts as a heme chaperone, transferring heme to an unknown acceptor. Binds one molecule of heme per monomer, possibly covalently. Binds 1 [4Fe-4S] cluster. The cluster is coordinated with 3 cysteines and an exchangeable S-adenosyl-L-methionine.</text>
</comment>
<dbReference type="Proteomes" id="UP000033607">
    <property type="component" value="Unassembled WGS sequence"/>
</dbReference>
<dbReference type="InterPro" id="IPR058240">
    <property type="entry name" value="rSAM_sf"/>
</dbReference>
<keyword evidence="3" id="KW-0479">Metal-binding</keyword>
<dbReference type="InterPro" id="IPR023404">
    <property type="entry name" value="rSAM_horseshoe"/>
</dbReference>
<dbReference type="SFLD" id="SFLDG01065">
    <property type="entry name" value="anaerobic_coproporphyrinogen-I"/>
    <property type="match status" value="2"/>
</dbReference>
<dbReference type="Pfam" id="PF06969">
    <property type="entry name" value="HemN_C"/>
    <property type="match status" value="1"/>
</dbReference>
<dbReference type="CDD" id="cd01335">
    <property type="entry name" value="Radical_SAM"/>
    <property type="match status" value="1"/>
</dbReference>
<comment type="similarity">
    <text evidence="1">Belongs to the anaerobic coproporphyrinogen-III oxidase family. HemW subfamily.</text>
</comment>
<dbReference type="RefSeq" id="WP_046277677.1">
    <property type="nucleotide sequence ID" value="NZ_LATL02000332.1"/>
</dbReference>
<keyword evidence="3" id="KW-0349">Heme</keyword>
<evidence type="ECO:0000259" key="4">
    <source>
        <dbReference type="PROSITE" id="PS51918"/>
    </source>
</evidence>
<accession>A0A0F5YJU0</accession>
<evidence type="ECO:0000256" key="2">
    <source>
        <dbReference type="ARBA" id="ARBA00017228"/>
    </source>
</evidence>
<name>A0A0F5YJU0_9CYAN</name>
<dbReference type="SFLD" id="SFLDF00562">
    <property type="entry name" value="HemN-like__clustered_with_heat"/>
    <property type="match status" value="1"/>
</dbReference>
<dbReference type="Gene3D" id="3.80.30.20">
    <property type="entry name" value="tm_1862 like domain"/>
    <property type="match status" value="1"/>
</dbReference>
<dbReference type="OrthoDB" id="9808022at2"/>
<feature type="domain" description="Radical SAM core" evidence="4">
    <location>
        <begin position="5"/>
        <end position="246"/>
    </location>
</feature>
<keyword evidence="3" id="KW-0004">4Fe-4S</keyword>
<dbReference type="GO" id="GO:0046872">
    <property type="term" value="F:metal ion binding"/>
    <property type="evidence" value="ECO:0007669"/>
    <property type="project" value="UniProtKB-UniRule"/>
</dbReference>
<gene>
    <name evidence="5" type="ORF">WN50_06340</name>
</gene>
<comment type="subcellular location">
    <subcellularLocation>
        <location evidence="3">Cytoplasm</location>
    </subcellularLocation>
</comment>
<evidence type="ECO:0000256" key="3">
    <source>
        <dbReference type="RuleBase" id="RU364116"/>
    </source>
</evidence>
<dbReference type="InterPro" id="IPR007197">
    <property type="entry name" value="rSAM"/>
</dbReference>
<organism evidence="5 6">
    <name type="scientific">Limnoraphis robusta CS-951</name>
    <dbReference type="NCBI Taxonomy" id="1637645"/>
    <lineage>
        <taxon>Bacteria</taxon>
        <taxon>Bacillati</taxon>
        <taxon>Cyanobacteriota</taxon>
        <taxon>Cyanophyceae</taxon>
        <taxon>Oscillatoriophycideae</taxon>
        <taxon>Oscillatoriales</taxon>
        <taxon>Sirenicapillariaceae</taxon>
        <taxon>Limnoraphis</taxon>
    </lineage>
</organism>
<dbReference type="SMART" id="SM00729">
    <property type="entry name" value="Elp3"/>
    <property type="match status" value="1"/>
</dbReference>
<proteinExistence type="inferred from homology"/>
<dbReference type="PANTHER" id="PTHR13932">
    <property type="entry name" value="COPROPORPHYRINIGEN III OXIDASE"/>
    <property type="match status" value="1"/>
</dbReference>
<dbReference type="PATRIC" id="fig|1637645.4.peg.6470"/>
<keyword evidence="3" id="KW-0411">Iron-sulfur</keyword>
<dbReference type="SFLD" id="SFLDF00288">
    <property type="entry name" value="HemN-like__clustered_with_nucl"/>
    <property type="match status" value="1"/>
</dbReference>
<dbReference type="InterPro" id="IPR006638">
    <property type="entry name" value="Elp3/MiaA/NifB-like_rSAM"/>
</dbReference>
<evidence type="ECO:0000256" key="1">
    <source>
        <dbReference type="ARBA" id="ARBA00006100"/>
    </source>
</evidence>
<dbReference type="GO" id="GO:0005737">
    <property type="term" value="C:cytoplasm"/>
    <property type="evidence" value="ECO:0007669"/>
    <property type="project" value="UniProtKB-SubCell"/>
</dbReference>
<keyword evidence="3" id="KW-0949">S-adenosyl-L-methionine</keyword>
<keyword evidence="3" id="KW-0408">Iron</keyword>